<evidence type="ECO:0000313" key="1">
    <source>
        <dbReference type="EMBL" id="MDR6968239.1"/>
    </source>
</evidence>
<sequence length="180" mass="19461">MKKTILLLLLALTFGCDKDDDNNPGNPVDQLPTATQTGAQTFGCLIDGKAFVPPKFGSNAPNAFYQFVGGAYTLGINAATGGGTELKSINIGCLDMPIMTVNSYTLKEFISGNYFGEYRKAAGFIFDGSSFSQQPGNLVITRFDPVNFIISGTFNFKAKELSTGEIIEITEGRFDMQYTN</sequence>
<dbReference type="PROSITE" id="PS51257">
    <property type="entry name" value="PROKAR_LIPOPROTEIN"/>
    <property type="match status" value="1"/>
</dbReference>
<dbReference type="EMBL" id="JAVDVI010000009">
    <property type="protein sequence ID" value="MDR6968239.1"/>
    <property type="molecule type" value="Genomic_DNA"/>
</dbReference>
<accession>A0ABU1TQJ7</accession>
<evidence type="ECO:0008006" key="3">
    <source>
        <dbReference type="Google" id="ProtNLM"/>
    </source>
</evidence>
<gene>
    <name evidence="1" type="ORF">J2X31_002256</name>
</gene>
<keyword evidence="2" id="KW-1185">Reference proteome</keyword>
<evidence type="ECO:0000313" key="2">
    <source>
        <dbReference type="Proteomes" id="UP001255185"/>
    </source>
</evidence>
<name>A0ABU1TQJ7_9FLAO</name>
<reference evidence="1 2" key="1">
    <citation type="submission" date="2023-07" db="EMBL/GenBank/DDBJ databases">
        <title>Sorghum-associated microbial communities from plants grown in Nebraska, USA.</title>
        <authorList>
            <person name="Schachtman D."/>
        </authorList>
    </citation>
    <scope>NUCLEOTIDE SEQUENCE [LARGE SCALE GENOMIC DNA]</scope>
    <source>
        <strain evidence="1 2">3773</strain>
    </source>
</reference>
<protein>
    <recommendedName>
        <fullName evidence="3">Lipoprotein</fullName>
    </recommendedName>
</protein>
<dbReference type="Proteomes" id="UP001255185">
    <property type="component" value="Unassembled WGS sequence"/>
</dbReference>
<comment type="caution">
    <text evidence="1">The sequence shown here is derived from an EMBL/GenBank/DDBJ whole genome shotgun (WGS) entry which is preliminary data.</text>
</comment>
<proteinExistence type="predicted"/>
<dbReference type="RefSeq" id="WP_310026748.1">
    <property type="nucleotide sequence ID" value="NZ_JAVDVI010000009.1"/>
</dbReference>
<organism evidence="1 2">
    <name type="scientific">Flavobacterium arsenatis</name>
    <dbReference type="NCBI Taxonomy" id="1484332"/>
    <lineage>
        <taxon>Bacteria</taxon>
        <taxon>Pseudomonadati</taxon>
        <taxon>Bacteroidota</taxon>
        <taxon>Flavobacteriia</taxon>
        <taxon>Flavobacteriales</taxon>
        <taxon>Flavobacteriaceae</taxon>
        <taxon>Flavobacterium</taxon>
    </lineage>
</organism>